<name>A0A4Q0YMJ2_9GAMM</name>
<dbReference type="RefSeq" id="WP_129124201.1">
    <property type="nucleotide sequence ID" value="NZ_PEIB01000047.1"/>
</dbReference>
<evidence type="ECO:0000256" key="1">
    <source>
        <dbReference type="SAM" id="Phobius"/>
    </source>
</evidence>
<feature type="transmembrane region" description="Helical" evidence="1">
    <location>
        <begin position="124"/>
        <end position="153"/>
    </location>
</feature>
<keyword evidence="1" id="KW-0812">Transmembrane</keyword>
<dbReference type="AlphaFoldDB" id="A0A4Q0YMJ2"/>
<feature type="transmembrane region" description="Helical" evidence="1">
    <location>
        <begin position="86"/>
        <end position="104"/>
    </location>
</feature>
<dbReference type="InterPro" id="IPR010295">
    <property type="entry name" value="DUF898"/>
</dbReference>
<feature type="transmembrane region" description="Helical" evidence="1">
    <location>
        <begin position="256"/>
        <end position="282"/>
    </location>
</feature>
<dbReference type="OrthoDB" id="9765721at2"/>
<feature type="transmembrane region" description="Helical" evidence="1">
    <location>
        <begin position="57"/>
        <end position="80"/>
    </location>
</feature>
<sequence length="382" mass="41634">MQNRLAFHGRAGEFFGIWIVNIVLSVITLGIYSAWAKVRTKKYFYGNTELAGDRFDYHATPIQILIGRVIAFALFVTWIIVQNVSVTWTMIGLGAFLLALPLLARNNARFDARMTSYRNVRFNFTGSLVGAYIALLLRPLLLPAFLAGIFYLSSLMGNIGIVFGGVCALVALVVGNAWIAQGTTSYFANGYLYGEQKFNADITTGFFIKTYLLAALLSLGLLLVVGLTVFLLFSGAAMALFALFATGDTSAEGLNAAAVVGFFAIYGLFFLWGLIVASFVAVRTRNYVFGQMHTQGEESFQLGSEMTTGQYVWLTVSNFFAQVVTLGLARPWVLVRTTRYLASVTTVTGNMEALRVHDTADNADSALGDEVSQAFGVEIGLN</sequence>
<evidence type="ECO:0008006" key="4">
    <source>
        <dbReference type="Google" id="ProtNLM"/>
    </source>
</evidence>
<comment type="caution">
    <text evidence="2">The sequence shown here is derived from an EMBL/GenBank/DDBJ whole genome shotgun (WGS) entry which is preliminary data.</text>
</comment>
<organism evidence="2 3">
    <name type="scientific">Veronia nyctiphanis</name>
    <dbReference type="NCBI Taxonomy" id="1278244"/>
    <lineage>
        <taxon>Bacteria</taxon>
        <taxon>Pseudomonadati</taxon>
        <taxon>Pseudomonadota</taxon>
        <taxon>Gammaproteobacteria</taxon>
        <taxon>Vibrionales</taxon>
        <taxon>Vibrionaceae</taxon>
        <taxon>Veronia</taxon>
    </lineage>
</organism>
<keyword evidence="3" id="KW-1185">Reference proteome</keyword>
<accession>A0A4Q0YMJ2</accession>
<evidence type="ECO:0000313" key="3">
    <source>
        <dbReference type="Proteomes" id="UP000290287"/>
    </source>
</evidence>
<protein>
    <recommendedName>
        <fullName evidence="4">DUF898 domain-containing protein</fullName>
    </recommendedName>
</protein>
<reference evidence="2 3" key="1">
    <citation type="submission" date="2017-10" db="EMBL/GenBank/DDBJ databases">
        <title>Nyctiphanis sp. nov., isolated from the stomach of the euphausiid Nyctiphanes simplex (Hansen, 1911) in the Gulf of California.</title>
        <authorList>
            <person name="Gomez-Gil B."/>
            <person name="Aguilar-Mendez M."/>
            <person name="Lopez-Cortes A."/>
            <person name="Gomez-Gutierrez J."/>
            <person name="Roque A."/>
            <person name="Lang E."/>
            <person name="Gonzalez-Castillo A."/>
        </authorList>
    </citation>
    <scope>NUCLEOTIDE SEQUENCE [LARGE SCALE GENOMIC DNA]</scope>
    <source>
        <strain evidence="2 3">CAIM 600</strain>
    </source>
</reference>
<dbReference type="Pfam" id="PF05987">
    <property type="entry name" value="DUF898"/>
    <property type="match status" value="1"/>
</dbReference>
<gene>
    <name evidence="2" type="ORF">CS022_22980</name>
</gene>
<feature type="transmembrane region" description="Helical" evidence="1">
    <location>
        <begin position="159"/>
        <end position="179"/>
    </location>
</feature>
<dbReference type="Proteomes" id="UP000290287">
    <property type="component" value="Unassembled WGS sequence"/>
</dbReference>
<proteinExistence type="predicted"/>
<keyword evidence="1" id="KW-1133">Transmembrane helix</keyword>
<feature type="transmembrane region" description="Helical" evidence="1">
    <location>
        <begin position="211"/>
        <end position="244"/>
    </location>
</feature>
<feature type="transmembrane region" description="Helical" evidence="1">
    <location>
        <begin position="15"/>
        <end position="36"/>
    </location>
</feature>
<keyword evidence="1" id="KW-0472">Membrane</keyword>
<dbReference type="EMBL" id="PEIB01000047">
    <property type="protein sequence ID" value="RXJ70549.1"/>
    <property type="molecule type" value="Genomic_DNA"/>
</dbReference>
<evidence type="ECO:0000313" key="2">
    <source>
        <dbReference type="EMBL" id="RXJ70549.1"/>
    </source>
</evidence>